<gene>
    <name evidence="1" type="ORF">E0493_08625</name>
</gene>
<sequence>MPANAEPRPLSGPIVIFSFDRPEYLGRLCASLKTQQRVSIPEGGVYLLQDGAVSPHSGVRVAQDEAIAACVAAFREHFPGGVVMQSPDNLGIAQNIRRGEKLVFETLDQEIGYFFEDDLELGPLYMHMMEELYAALRPLPNIGYFTAYGDVKLQAPGPEVKLLPMAHNWGFALLRDAWRRIDARLASFYTVLEGRDYGARNHFRLYELMQESEFATNATSQDAFKSQACAELGLARLRTDVCFARYIGEKGVHFNAATFDRHGFRDMKWVDREDVHLAPVSAAEVEQIQARSAEGLRRFRAEKFDEMFAAHAARRFDEDRLVTREDVEDMYRLVLDKRPHGENMFNNFVGKRTIRELRRRLIFTDEFRMRNPLPGEWRPKD</sequence>
<dbReference type="OrthoDB" id="7236134at2"/>
<dbReference type="InterPro" id="IPR029044">
    <property type="entry name" value="Nucleotide-diphossugar_trans"/>
</dbReference>
<dbReference type="EMBL" id="SNVJ01000006">
    <property type="protein sequence ID" value="MXP63413.1"/>
    <property type="molecule type" value="Genomic_DNA"/>
</dbReference>
<evidence type="ECO:0000313" key="2">
    <source>
        <dbReference type="Proteomes" id="UP000460715"/>
    </source>
</evidence>
<dbReference type="SUPFAM" id="SSF53448">
    <property type="entry name" value="Nucleotide-diphospho-sugar transferases"/>
    <property type="match status" value="1"/>
</dbReference>
<accession>A0A845B6Z8</accession>
<reference evidence="1 2" key="1">
    <citation type="submission" date="2019-03" db="EMBL/GenBank/DDBJ databases">
        <title>Roseomonas sp. a novel Roseomonas species isolated from Sea whip Gorgonian.</title>
        <authorList>
            <person name="Li F."/>
            <person name="Pan X."/>
            <person name="Huang S."/>
            <person name="Li Z."/>
            <person name="Meng B."/>
        </authorList>
    </citation>
    <scope>NUCLEOTIDE SEQUENCE [LARGE SCALE GENOMIC DNA]</scope>
    <source>
        <strain evidence="1 2">M0104</strain>
    </source>
</reference>
<dbReference type="AlphaFoldDB" id="A0A845B6Z8"/>
<name>A0A845B6Z8_9PROT</name>
<dbReference type="RefSeq" id="WP_160936548.1">
    <property type="nucleotide sequence ID" value="NZ_SNVJ01000006.1"/>
</dbReference>
<organism evidence="1 2">
    <name type="scientific">Teichococcus coralli</name>
    <dbReference type="NCBI Taxonomy" id="2545983"/>
    <lineage>
        <taxon>Bacteria</taxon>
        <taxon>Pseudomonadati</taxon>
        <taxon>Pseudomonadota</taxon>
        <taxon>Alphaproteobacteria</taxon>
        <taxon>Acetobacterales</taxon>
        <taxon>Roseomonadaceae</taxon>
        <taxon>Roseomonas</taxon>
    </lineage>
</organism>
<evidence type="ECO:0000313" key="1">
    <source>
        <dbReference type="EMBL" id="MXP63413.1"/>
    </source>
</evidence>
<comment type="caution">
    <text evidence="1">The sequence shown here is derived from an EMBL/GenBank/DDBJ whole genome shotgun (WGS) entry which is preliminary data.</text>
</comment>
<dbReference type="Proteomes" id="UP000460715">
    <property type="component" value="Unassembled WGS sequence"/>
</dbReference>
<proteinExistence type="predicted"/>
<dbReference type="Gene3D" id="3.90.550.10">
    <property type="entry name" value="Spore Coat Polysaccharide Biosynthesis Protein SpsA, Chain A"/>
    <property type="match status" value="1"/>
</dbReference>
<protein>
    <submittedName>
        <fullName evidence="1">Uncharacterized protein</fullName>
    </submittedName>
</protein>
<keyword evidence="2" id="KW-1185">Reference proteome</keyword>